<name>A0A6P7Y9K9_9AMPH</name>
<dbReference type="Proteomes" id="UP000515156">
    <property type="component" value="Chromosome 6"/>
</dbReference>
<dbReference type="GeneID" id="115471907"/>
<dbReference type="AlphaFoldDB" id="A0A6P7Y9K9"/>
<dbReference type="RefSeq" id="XP_030061693.1">
    <property type="nucleotide sequence ID" value="XM_030205833.1"/>
</dbReference>
<evidence type="ECO:0000313" key="2">
    <source>
        <dbReference type="RefSeq" id="XP_030061693.1"/>
    </source>
</evidence>
<protein>
    <submittedName>
        <fullName evidence="2">Uncharacterized protein LOC115471907 isoform X1</fullName>
    </submittedName>
</protein>
<evidence type="ECO:0000313" key="1">
    <source>
        <dbReference type="Proteomes" id="UP000515156"/>
    </source>
</evidence>
<reference evidence="2" key="1">
    <citation type="submission" date="2025-08" db="UniProtKB">
        <authorList>
            <consortium name="RefSeq"/>
        </authorList>
    </citation>
    <scope>IDENTIFICATION</scope>
</reference>
<sequence>MPGLPQPNYFLPTSEFTGAPALMAVNLIRTEVRGTQQVAVITIDRIPQVGTSLALPHRETSKHSTSQHMKSRATACRTTIPQQCVKPDFCSSGLEFVTLRTSRQEENYLVASPFKHSCRPRKNQRYISPGYDLKSEIIQHLEKIREEMTEEPPLSRKTQSGHLLKARLKPLHPVKVQGPATTRFQGFLPGQYLQKLQHGTKGTGTISW</sequence>
<gene>
    <name evidence="2" type="primary">LOC115471907</name>
</gene>
<dbReference type="InParanoid" id="A0A6P7Y9K9"/>
<dbReference type="KEGG" id="muo:115471907"/>
<dbReference type="OrthoDB" id="9909577at2759"/>
<accession>A0A6P7Y9K9</accession>
<organism evidence="1 2">
    <name type="scientific">Microcaecilia unicolor</name>
    <dbReference type="NCBI Taxonomy" id="1415580"/>
    <lineage>
        <taxon>Eukaryota</taxon>
        <taxon>Metazoa</taxon>
        <taxon>Chordata</taxon>
        <taxon>Craniata</taxon>
        <taxon>Vertebrata</taxon>
        <taxon>Euteleostomi</taxon>
        <taxon>Amphibia</taxon>
        <taxon>Gymnophiona</taxon>
        <taxon>Siphonopidae</taxon>
        <taxon>Microcaecilia</taxon>
    </lineage>
</organism>
<proteinExistence type="predicted"/>
<keyword evidence="1" id="KW-1185">Reference proteome</keyword>